<keyword evidence="1" id="KW-0472">Membrane</keyword>
<dbReference type="EMBL" id="FMVN01000007">
    <property type="protein sequence ID" value="SCY40979.1"/>
    <property type="molecule type" value="Genomic_DNA"/>
</dbReference>
<protein>
    <recommendedName>
        <fullName evidence="6">Rho GTPase (Miro-like)</fullName>
    </recommendedName>
</protein>
<evidence type="ECO:0008006" key="6">
    <source>
        <dbReference type="Google" id="ProtNLM"/>
    </source>
</evidence>
<dbReference type="Proteomes" id="UP000032414">
    <property type="component" value="Chromosome I"/>
</dbReference>
<accession>A0A098GIW9</accession>
<keyword evidence="1" id="KW-1133">Transmembrane helix</keyword>
<dbReference type="STRING" id="451.B6N58_05305"/>
<proteinExistence type="predicted"/>
<sequence>MRQNVHYVFVMTIRVVVFGVKKAGNSNFVRQIERSITPEQDLYNNNKSKSETNSFEYIRLPQKNDSPACDVWIMHHVEKYITLLPVYYTHAHIGLYCLDLSKIQDDNEDEQTIIKDIIEYRKHNPNAPLILVGTKRELCEDADSKISAIYKSLQAKLDEMDIEGFAEHIAVSDNDENLTQFPKWLESIAAKKKPLAYSLLKARNKLPEESVLYQALDHFIFVAEELDLTKNQMDELGKEACLLIRGLKTESVPIKSAAIETFSKNCHRILKDEPSKINKAVDAVVAAAIATLFVFGVGFTLGCAAGVWTGPFALLTGIATGSAAAITLLAASGTCGVAAGSLSAFGFFRETPLSSSVIEEVAEAAKTQKIELIA</sequence>
<dbReference type="Proteomes" id="UP000182998">
    <property type="component" value="Unassembled WGS sequence"/>
</dbReference>
<reference evidence="4" key="2">
    <citation type="submission" date="2014-09" db="EMBL/GenBank/DDBJ databases">
        <authorList>
            <person name="Gomez-Valero L."/>
        </authorList>
    </citation>
    <scope>NUCLEOTIDE SEQUENCE [LARGE SCALE GENOMIC DNA]</scope>
    <source>
        <strain evidence="4">ATCC33218</strain>
    </source>
</reference>
<dbReference type="HOGENOM" id="CLU_064057_0_0_6"/>
<feature type="transmembrane region" description="Helical" evidence="1">
    <location>
        <begin position="314"/>
        <end position="339"/>
    </location>
</feature>
<evidence type="ECO:0000256" key="1">
    <source>
        <dbReference type="SAM" id="Phobius"/>
    </source>
</evidence>
<dbReference type="EMBL" id="LN614830">
    <property type="protein sequence ID" value="CEG61436.1"/>
    <property type="molecule type" value="Genomic_DNA"/>
</dbReference>
<evidence type="ECO:0000313" key="3">
    <source>
        <dbReference type="EMBL" id="SCY40979.1"/>
    </source>
</evidence>
<dbReference type="InterPro" id="IPR027417">
    <property type="entry name" value="P-loop_NTPase"/>
</dbReference>
<dbReference type="SUPFAM" id="SSF52540">
    <property type="entry name" value="P-loop containing nucleoside triphosphate hydrolases"/>
    <property type="match status" value="1"/>
</dbReference>
<dbReference type="AlphaFoldDB" id="A0A098GIW9"/>
<organism evidence="2 4">
    <name type="scientific">Legionella micdadei</name>
    <name type="common">Tatlockia micdadei</name>
    <dbReference type="NCBI Taxonomy" id="451"/>
    <lineage>
        <taxon>Bacteria</taxon>
        <taxon>Pseudomonadati</taxon>
        <taxon>Pseudomonadota</taxon>
        <taxon>Gammaproteobacteria</taxon>
        <taxon>Legionellales</taxon>
        <taxon>Legionellaceae</taxon>
        <taxon>Legionella</taxon>
    </lineage>
</organism>
<keyword evidence="1" id="KW-0812">Transmembrane</keyword>
<reference evidence="3 5" key="3">
    <citation type="submission" date="2016-10" db="EMBL/GenBank/DDBJ databases">
        <authorList>
            <person name="Varghese N."/>
            <person name="Submissions S."/>
        </authorList>
    </citation>
    <scope>NUCLEOTIDE SEQUENCE [LARGE SCALE GENOMIC DNA]</scope>
    <source>
        <strain evidence="3 5">ATCC 33218</strain>
    </source>
</reference>
<gene>
    <name evidence="2" type="ORF">LMI_2158</name>
    <name evidence="3" type="ORF">SAMN02982997_01644</name>
</gene>
<reference evidence="2" key="1">
    <citation type="submission" date="2014-09" db="EMBL/GenBank/DDBJ databases">
        <authorList>
            <person name="GOMEZ-VALERO Laura"/>
        </authorList>
    </citation>
    <scope>NUCLEOTIDE SEQUENCE</scope>
    <source>
        <strain evidence="2">ATCC33218</strain>
    </source>
</reference>
<dbReference type="Gene3D" id="3.40.50.300">
    <property type="entry name" value="P-loop containing nucleotide triphosphate hydrolases"/>
    <property type="match status" value="1"/>
</dbReference>
<evidence type="ECO:0000313" key="5">
    <source>
        <dbReference type="Proteomes" id="UP000182998"/>
    </source>
</evidence>
<evidence type="ECO:0000313" key="2">
    <source>
        <dbReference type="EMBL" id="CEG61436.1"/>
    </source>
</evidence>
<evidence type="ECO:0000313" key="4">
    <source>
        <dbReference type="Proteomes" id="UP000032414"/>
    </source>
</evidence>
<feature type="transmembrane region" description="Helical" evidence="1">
    <location>
        <begin position="283"/>
        <end position="308"/>
    </location>
</feature>
<name>A0A098GIW9_LEGMI</name>
<dbReference type="PATRIC" id="fig|451.8.peg.1259"/>
<dbReference type="KEGG" id="tmc:LMI_2158"/>
<keyword evidence="5" id="KW-1185">Reference proteome</keyword>